<sequence length="266" mass="29161">MKKHFIPAALFSLVAALWGCSPQELSYRMEDFSANNPDGDTLSGEAGVRVSLHYPVFSSASPADADRTNRVVDSLVFGAQGSADTLCARFFRRWDAFRNAMQGTPDPSSRQNTEPTEQEAGSDYLSPWYYAASLEVEADYRGCLSLSYTVSTNALDAPGSSLRKYYVLDSRQGTLLSAAEVFSDTLTLRKLLTDTFLEKLEATPGMPLQEQGILLPADGQLPLTDDFRISPLGATFRYDMSAIAPTILPESEIFLPAEVVGPLYRK</sequence>
<protein>
    <recommendedName>
        <fullName evidence="3">DUF3298 domain-containing protein</fullName>
    </recommendedName>
</protein>
<organism evidence="1 2">
    <name type="scientific">Candidatus Merdimorpha stercoravium</name>
    <dbReference type="NCBI Taxonomy" id="2840863"/>
    <lineage>
        <taxon>Bacteria</taxon>
        <taxon>Pseudomonadati</taxon>
        <taxon>Bacteroidota</taxon>
        <taxon>Flavobacteriia</taxon>
        <taxon>Flavobacteriales</taxon>
        <taxon>Candidatus Merdimorpha</taxon>
    </lineage>
</organism>
<evidence type="ECO:0008006" key="3">
    <source>
        <dbReference type="Google" id="ProtNLM"/>
    </source>
</evidence>
<dbReference type="EMBL" id="DVLY01000086">
    <property type="protein sequence ID" value="HIT97918.1"/>
    <property type="molecule type" value="Genomic_DNA"/>
</dbReference>
<dbReference type="AlphaFoldDB" id="A0A9D1H920"/>
<accession>A0A9D1H920</accession>
<name>A0A9D1H920_9FLAO</name>
<evidence type="ECO:0000313" key="1">
    <source>
        <dbReference type="EMBL" id="HIT97918.1"/>
    </source>
</evidence>
<reference evidence="1" key="1">
    <citation type="submission" date="2020-10" db="EMBL/GenBank/DDBJ databases">
        <authorList>
            <person name="Gilroy R."/>
        </authorList>
    </citation>
    <scope>NUCLEOTIDE SEQUENCE</scope>
    <source>
        <strain evidence="1">1383</strain>
    </source>
</reference>
<comment type="caution">
    <text evidence="1">The sequence shown here is derived from an EMBL/GenBank/DDBJ whole genome shotgun (WGS) entry which is preliminary data.</text>
</comment>
<dbReference type="Proteomes" id="UP000824161">
    <property type="component" value="Unassembled WGS sequence"/>
</dbReference>
<gene>
    <name evidence="1" type="ORF">IAC44_03670</name>
</gene>
<reference evidence="1" key="2">
    <citation type="journal article" date="2021" name="PeerJ">
        <title>Extensive microbial diversity within the chicken gut microbiome revealed by metagenomics and culture.</title>
        <authorList>
            <person name="Gilroy R."/>
            <person name="Ravi A."/>
            <person name="Getino M."/>
            <person name="Pursley I."/>
            <person name="Horton D.L."/>
            <person name="Alikhan N.F."/>
            <person name="Baker D."/>
            <person name="Gharbi K."/>
            <person name="Hall N."/>
            <person name="Watson M."/>
            <person name="Adriaenssens E.M."/>
            <person name="Foster-Nyarko E."/>
            <person name="Jarju S."/>
            <person name="Secka A."/>
            <person name="Antonio M."/>
            <person name="Oren A."/>
            <person name="Chaudhuri R.R."/>
            <person name="La Ragione R."/>
            <person name="Hildebrand F."/>
            <person name="Pallen M.J."/>
        </authorList>
    </citation>
    <scope>NUCLEOTIDE SEQUENCE</scope>
    <source>
        <strain evidence="1">1383</strain>
    </source>
</reference>
<proteinExistence type="predicted"/>
<evidence type="ECO:0000313" key="2">
    <source>
        <dbReference type="Proteomes" id="UP000824161"/>
    </source>
</evidence>